<keyword evidence="6" id="KW-0067">ATP-binding</keyword>
<keyword evidence="7 9" id="KW-1133">Transmembrane helix</keyword>
<dbReference type="PROSITE" id="PS50893">
    <property type="entry name" value="ABC_TRANSPORTER_2"/>
    <property type="match status" value="2"/>
</dbReference>
<dbReference type="SUPFAM" id="SSF52540">
    <property type="entry name" value="P-loop containing nucleoside triphosphate hydrolases"/>
    <property type="match status" value="2"/>
</dbReference>
<feature type="transmembrane region" description="Helical" evidence="9">
    <location>
        <begin position="89"/>
        <end position="108"/>
    </location>
</feature>
<dbReference type="GO" id="GO:0016887">
    <property type="term" value="F:ATP hydrolysis activity"/>
    <property type="evidence" value="ECO:0007669"/>
    <property type="project" value="InterPro"/>
</dbReference>
<dbReference type="InterPro" id="IPR003439">
    <property type="entry name" value="ABC_transporter-like_ATP-bd"/>
</dbReference>
<comment type="similarity">
    <text evidence="2">Belongs to the ABC transporter superfamily. ABCC family. Conjugate transporter (TC 3.A.1.208) subfamily.</text>
</comment>
<feature type="transmembrane region" description="Helical" evidence="9">
    <location>
        <begin position="788"/>
        <end position="811"/>
    </location>
</feature>
<dbReference type="InterPro" id="IPR011527">
    <property type="entry name" value="ABC1_TM_dom"/>
</dbReference>
<dbReference type="Pfam" id="PF00005">
    <property type="entry name" value="ABC_tran"/>
    <property type="match status" value="2"/>
</dbReference>
<dbReference type="CDD" id="cd03250">
    <property type="entry name" value="ABCC_MRP_domain1"/>
    <property type="match status" value="1"/>
</dbReference>
<feature type="domain" description="ABC transmembrane type-1" evidence="11">
    <location>
        <begin position="348"/>
        <end position="485"/>
    </location>
</feature>
<evidence type="ECO:0000256" key="7">
    <source>
        <dbReference type="ARBA" id="ARBA00022989"/>
    </source>
</evidence>
<proteinExistence type="inferred from homology"/>
<evidence type="ECO:0000259" key="11">
    <source>
        <dbReference type="PROSITE" id="PS50929"/>
    </source>
</evidence>
<keyword evidence="4 9" id="KW-0812">Transmembrane</keyword>
<dbReference type="Gene3D" id="3.40.50.300">
    <property type="entry name" value="P-loop containing nucleotide triphosphate hydrolases"/>
    <property type="match status" value="2"/>
</dbReference>
<dbReference type="EMBL" id="CDHN01000001">
    <property type="protein sequence ID" value="CEJ81616.1"/>
    <property type="molecule type" value="Genomic_DNA"/>
</dbReference>
<feature type="transmembrane region" description="Helical" evidence="9">
    <location>
        <begin position="447"/>
        <end position="466"/>
    </location>
</feature>
<reference evidence="12 13" key="1">
    <citation type="journal article" date="2015" name="Genome Announc.">
        <title>Draft Genome Sequence and Gene Annotation of the Entomopathogenic Fungus Verticillium hemipterigenum.</title>
        <authorList>
            <person name="Horn F."/>
            <person name="Habel A."/>
            <person name="Scharf D.H."/>
            <person name="Dworschak J."/>
            <person name="Brakhage A.A."/>
            <person name="Guthke R."/>
            <person name="Hertweck C."/>
            <person name="Linde J."/>
        </authorList>
    </citation>
    <scope>NUCLEOTIDE SEQUENCE [LARGE SCALE GENOMIC DNA]</scope>
</reference>
<feature type="domain" description="ABC transporter" evidence="10">
    <location>
        <begin position="512"/>
        <end position="751"/>
    </location>
</feature>
<evidence type="ECO:0000256" key="4">
    <source>
        <dbReference type="ARBA" id="ARBA00022692"/>
    </source>
</evidence>
<protein>
    <recommendedName>
        <fullName evidence="14">P-loop containing nucleoside triphosphate hydrolase protein</fullName>
    </recommendedName>
</protein>
<organism evidence="12 13">
    <name type="scientific">[Torrubiella] hemipterigena</name>
    <dbReference type="NCBI Taxonomy" id="1531966"/>
    <lineage>
        <taxon>Eukaryota</taxon>
        <taxon>Fungi</taxon>
        <taxon>Dikarya</taxon>
        <taxon>Ascomycota</taxon>
        <taxon>Pezizomycotina</taxon>
        <taxon>Sordariomycetes</taxon>
        <taxon>Hypocreomycetidae</taxon>
        <taxon>Hypocreales</taxon>
        <taxon>Clavicipitaceae</taxon>
        <taxon>Clavicipitaceae incertae sedis</taxon>
        <taxon>'Torrubiella' clade</taxon>
    </lineage>
</organism>
<feature type="domain" description="ABC transmembrane type-1" evidence="11">
    <location>
        <begin position="801"/>
        <end position="1077"/>
    </location>
</feature>
<keyword evidence="5" id="KW-0547">Nucleotide-binding</keyword>
<feature type="transmembrane region" description="Helical" evidence="9">
    <location>
        <begin position="910"/>
        <end position="928"/>
    </location>
</feature>
<evidence type="ECO:0000256" key="1">
    <source>
        <dbReference type="ARBA" id="ARBA00004141"/>
    </source>
</evidence>
<feature type="transmembrane region" description="Helical" evidence="9">
    <location>
        <begin position="29"/>
        <end position="46"/>
    </location>
</feature>
<evidence type="ECO:0000256" key="5">
    <source>
        <dbReference type="ARBA" id="ARBA00022741"/>
    </source>
</evidence>
<feature type="transmembrane region" description="Helical" evidence="9">
    <location>
        <begin position="831"/>
        <end position="851"/>
    </location>
</feature>
<dbReference type="HOGENOM" id="CLU_000604_27_6_1"/>
<dbReference type="PROSITE" id="PS00211">
    <property type="entry name" value="ABC_TRANSPORTER_1"/>
    <property type="match status" value="1"/>
</dbReference>
<dbReference type="InterPro" id="IPR050173">
    <property type="entry name" value="ABC_transporter_C-like"/>
</dbReference>
<sequence>MAISRWILDVALQLVVKATLNRGRFMTYAQQWPALTGMVLICWFGNDIRIETNSSRRYASSLYLAFLCIATLISHTIRSINTPAAESPQLLLLDALSTTIVLLYALCVPANATSSNSQAIDRERTVSTLSRLSFSWFPFHKTHAKSDDSIRLDDLPSMHHDFRAKTLRRQHQLMASKSAPLWKQLLQTFSTTLCLQWLLVVMKASVEFGSRLTLHHLLQHLELASQQSTPATWTWAVIFCISQLMETTVGRALSWVTQMKLEMPVINLLNVLIYQKLLNKKHTVQHGESAKRSAQTYQTTIPDMISNDSSTVSQVCGTAYQFPLAALKLLFDGVYLTRLVGIEPIVTAAAASVVIIPISVRLTKQHGLLRSNLSKKHAELMGSVSEALDSLHKIRLSSMEDLWQAKLFSLRAAEVSYIFWCGAALAASTFAASLSSVLLTSVTLSVYSYRTGSLAPSLAFAVLALFSDFDAIFRSLPGLANELYASWMSCRRIEEYLQQADHVAKYKTGHCIELQNATLSWDERNAEGFRLVSVNLTFPIGKLCIIQGNIGSGKTLLLNSIIGNADIKSGTLFRPEAASLFTRDDVQDTSVAVVSQPPWIENTAIKENILFGNVYDETRYQRVIRACALEHDLAGLALGDATPSGLSGAALSGGQKWRVALARALYSPASILVFEDILSAVDVSVANWLCQHALTGDLVRGRTVILATQHAHLCLPAASYLVTIEDGRVVGEMRETVPLQLTPSASVPDMSLPTTTINAIPSKKQSSNKKTTPASTPGHGLQHVATKYLGAAGGFGTVLSIIVILLISQAASAGSTWWLSRWTLGGTHYSLNYSILIYMTLSVAGSVMFSIKSVAFCAIGLAASSKLFQDSVHNILKAPMSWISTTPTGNLLQSFGKDLYELDHRLGMQLGNVGCYIFHMSLIIYTSFKSAPKPLICTSFIFLFYIRVASVHFRVSRKLKKLIPLSSRPILQHVNSTVSGLPVIRAFGRGRHYLDRFYQLLDSGTRVGWHLSLSIQWMQFRIGIIGNLFVAVTTMSLIWQHANASIAGFTITLALQLKTSLAGMVSRINSVYMGATAVDHLLDLVEMPTEPTDGTEPSVHWPSKGKIELCDVSVSYGEENALSNISCSILPGSWFGVVGRTGAGKTSLTNSILRIVEAKSGRILIDGVDVSSLPLRRLRASITVIPQDPFMWSGTLRSNLDPSGHAQETQVQEAVRQVRLFEQGDGDSSTEVDLDLHIDQGGTNLSHGQRQLLCLARAILTGTTRILILDEATSAMDRQSDALVEQVIRERFSDATVIVVTHRLPSVAKCNDIMVLDSGRIVEMGSPKGLLKAKSVFYSMVMQSDDAEEILSAVDAP</sequence>
<evidence type="ECO:0000313" key="12">
    <source>
        <dbReference type="EMBL" id="CEJ81616.1"/>
    </source>
</evidence>
<evidence type="ECO:0000313" key="13">
    <source>
        <dbReference type="Proteomes" id="UP000039046"/>
    </source>
</evidence>
<evidence type="ECO:0000256" key="6">
    <source>
        <dbReference type="ARBA" id="ARBA00022840"/>
    </source>
</evidence>
<dbReference type="SUPFAM" id="SSF90123">
    <property type="entry name" value="ABC transporter transmembrane region"/>
    <property type="match status" value="2"/>
</dbReference>
<feature type="transmembrane region" description="Helical" evidence="9">
    <location>
        <begin position="58"/>
        <end position="77"/>
    </location>
</feature>
<dbReference type="Gene3D" id="1.20.1560.10">
    <property type="entry name" value="ABC transporter type 1, transmembrane domain"/>
    <property type="match status" value="2"/>
</dbReference>
<evidence type="ECO:0000259" key="10">
    <source>
        <dbReference type="PROSITE" id="PS50893"/>
    </source>
</evidence>
<dbReference type="PANTHER" id="PTHR24223">
    <property type="entry name" value="ATP-BINDING CASSETTE SUB-FAMILY C"/>
    <property type="match status" value="1"/>
</dbReference>
<dbReference type="CDD" id="cd18604">
    <property type="entry name" value="ABC_6TM_VMR1_D2_like"/>
    <property type="match status" value="1"/>
</dbReference>
<name>A0A0A1STW6_9HYPO</name>
<comment type="subcellular location">
    <subcellularLocation>
        <location evidence="1">Membrane</location>
        <topology evidence="1">Multi-pass membrane protein</topology>
    </subcellularLocation>
</comment>
<dbReference type="SMART" id="SM00382">
    <property type="entry name" value="AAA"/>
    <property type="match status" value="2"/>
</dbReference>
<dbReference type="InterPro" id="IPR017871">
    <property type="entry name" value="ABC_transporter-like_CS"/>
</dbReference>
<dbReference type="Pfam" id="PF00664">
    <property type="entry name" value="ABC_membrane"/>
    <property type="match status" value="1"/>
</dbReference>
<keyword evidence="8 9" id="KW-0472">Membrane</keyword>
<evidence type="ECO:0000256" key="3">
    <source>
        <dbReference type="ARBA" id="ARBA00022448"/>
    </source>
</evidence>
<dbReference type="CDD" id="cd03244">
    <property type="entry name" value="ABCC_MRP_domain2"/>
    <property type="match status" value="1"/>
</dbReference>
<keyword evidence="3" id="KW-0813">Transport</keyword>
<dbReference type="InterPro" id="IPR003593">
    <property type="entry name" value="AAA+_ATPase"/>
</dbReference>
<feature type="transmembrane region" description="Helical" evidence="9">
    <location>
        <begin position="934"/>
        <end position="953"/>
    </location>
</feature>
<dbReference type="GO" id="GO:0016020">
    <property type="term" value="C:membrane"/>
    <property type="evidence" value="ECO:0007669"/>
    <property type="project" value="UniProtKB-SubCell"/>
</dbReference>
<dbReference type="Proteomes" id="UP000039046">
    <property type="component" value="Unassembled WGS sequence"/>
</dbReference>
<dbReference type="PROSITE" id="PS50929">
    <property type="entry name" value="ABC_TM1F"/>
    <property type="match status" value="2"/>
</dbReference>
<dbReference type="FunFam" id="3.40.50.300:FF:000838">
    <property type="entry name" value="ABC multidrug transporter (Eurofung)"/>
    <property type="match status" value="1"/>
</dbReference>
<dbReference type="GO" id="GO:0005524">
    <property type="term" value="F:ATP binding"/>
    <property type="evidence" value="ECO:0007669"/>
    <property type="project" value="UniProtKB-KW"/>
</dbReference>
<accession>A0A0A1STW6</accession>
<evidence type="ECO:0008006" key="14">
    <source>
        <dbReference type="Google" id="ProtNLM"/>
    </source>
</evidence>
<feature type="domain" description="ABC transporter" evidence="10">
    <location>
        <begin position="1107"/>
        <end position="1343"/>
    </location>
</feature>
<dbReference type="PANTHER" id="PTHR24223:SF456">
    <property type="entry name" value="MULTIDRUG RESISTANCE-ASSOCIATED PROTEIN LETHAL(2)03659"/>
    <property type="match status" value="1"/>
</dbReference>
<dbReference type="STRING" id="1531966.A0A0A1STW6"/>
<feature type="transmembrane region" description="Helical" evidence="9">
    <location>
        <begin position="417"/>
        <end position="441"/>
    </location>
</feature>
<keyword evidence="13" id="KW-1185">Reference proteome</keyword>
<dbReference type="InterPro" id="IPR027417">
    <property type="entry name" value="P-loop_NTPase"/>
</dbReference>
<evidence type="ECO:0000256" key="2">
    <source>
        <dbReference type="ARBA" id="ARBA00009726"/>
    </source>
</evidence>
<dbReference type="OrthoDB" id="6500128at2759"/>
<evidence type="ECO:0000256" key="8">
    <source>
        <dbReference type="ARBA" id="ARBA00023136"/>
    </source>
</evidence>
<gene>
    <name evidence="12" type="ORF">VHEMI01736</name>
</gene>
<evidence type="ECO:0000256" key="9">
    <source>
        <dbReference type="SAM" id="Phobius"/>
    </source>
</evidence>
<dbReference type="InterPro" id="IPR036640">
    <property type="entry name" value="ABC1_TM_sf"/>
</dbReference>
<dbReference type="GO" id="GO:0140359">
    <property type="term" value="F:ABC-type transporter activity"/>
    <property type="evidence" value="ECO:0007669"/>
    <property type="project" value="InterPro"/>
</dbReference>